<feature type="compositionally biased region" description="Polar residues" evidence="2">
    <location>
        <begin position="292"/>
        <end position="310"/>
    </location>
</feature>
<dbReference type="InterPro" id="IPR005162">
    <property type="entry name" value="Retrotrans_gag_dom"/>
</dbReference>
<feature type="region of interest" description="Disordered" evidence="2">
    <location>
        <begin position="236"/>
        <end position="310"/>
    </location>
</feature>
<dbReference type="GO" id="GO:0003676">
    <property type="term" value="F:nucleic acid binding"/>
    <property type="evidence" value="ECO:0007669"/>
    <property type="project" value="InterPro"/>
</dbReference>
<evidence type="ECO:0000313" key="4">
    <source>
        <dbReference type="Ensembl" id="ENSSTUP00000073046.1"/>
    </source>
</evidence>
<feature type="compositionally biased region" description="Pro residues" evidence="2">
    <location>
        <begin position="242"/>
        <end position="251"/>
    </location>
</feature>
<evidence type="ECO:0000313" key="5">
    <source>
        <dbReference type="Proteomes" id="UP000472277"/>
    </source>
</evidence>
<keyword evidence="1" id="KW-0863">Zinc-finger</keyword>
<dbReference type="OMA" id="HTECPRT"/>
<proteinExistence type="predicted"/>
<keyword evidence="1" id="KW-0479">Metal-binding</keyword>
<dbReference type="Ensembl" id="ENSSTUT00000077531.1">
    <property type="protein sequence ID" value="ENSSTUP00000073046.1"/>
    <property type="gene ID" value="ENSSTUG00000031931.1"/>
</dbReference>
<dbReference type="InterPro" id="IPR001878">
    <property type="entry name" value="Znf_CCHC"/>
</dbReference>
<dbReference type="PANTHER" id="PTHR15503">
    <property type="entry name" value="LDOC1 RELATED"/>
    <property type="match status" value="1"/>
</dbReference>
<dbReference type="InterPro" id="IPR032567">
    <property type="entry name" value="RTL1-rel"/>
</dbReference>
<sequence length="310" mass="33735">MESAGAEAPSVAEQVSQHSNLLHRLGSAMDQVLTRLENWERGASITRPALVPQPAPLQTPPEAGASGIRITPPREFDGTATGCKGFLLQIELYLVTVRPSPSDEEKVSALVSCLTGRALEWANAVWDGPDSARGDSPEFTRHFRAVFNHPPEGRAAGERLFHLRQGTRSAQDFALEFRTLTAGSGWNERALMDSYRCSLREDVRRELACRDHAITLDQLVDLSIRLDNLLAARGRSSRGLFVPPPSPPAPQPMEIGGAASRRTGGRGLSCTHCGRRGHTADRCWRDPPGSSDGRQSTSSTPQVSQHQPHT</sequence>
<dbReference type="AlphaFoldDB" id="A0A674BPU3"/>
<dbReference type="GeneTree" id="ENSGT00970000195121"/>
<keyword evidence="5" id="KW-1185">Reference proteome</keyword>
<dbReference type="PROSITE" id="PS50158">
    <property type="entry name" value="ZF_CCHC"/>
    <property type="match status" value="1"/>
</dbReference>
<dbReference type="Pfam" id="PF03732">
    <property type="entry name" value="Retrotrans_gag"/>
    <property type="match status" value="1"/>
</dbReference>
<keyword evidence="1" id="KW-0862">Zinc</keyword>
<evidence type="ECO:0000256" key="2">
    <source>
        <dbReference type="SAM" id="MobiDB-lite"/>
    </source>
</evidence>
<name>A0A674BPU3_SALTR</name>
<dbReference type="PANTHER" id="PTHR15503:SF22">
    <property type="entry name" value="TRANSPOSON TY3-I GAG POLYPROTEIN"/>
    <property type="match status" value="1"/>
</dbReference>
<dbReference type="InParanoid" id="A0A674BPU3"/>
<evidence type="ECO:0000259" key="3">
    <source>
        <dbReference type="PROSITE" id="PS50158"/>
    </source>
</evidence>
<accession>A0A674BPU3</accession>
<dbReference type="Proteomes" id="UP000472277">
    <property type="component" value="Unassembled WGS sequence"/>
</dbReference>
<organism evidence="4 5">
    <name type="scientific">Salmo trutta</name>
    <name type="common">Brown trout</name>
    <dbReference type="NCBI Taxonomy" id="8032"/>
    <lineage>
        <taxon>Eukaryota</taxon>
        <taxon>Metazoa</taxon>
        <taxon>Chordata</taxon>
        <taxon>Craniata</taxon>
        <taxon>Vertebrata</taxon>
        <taxon>Euteleostomi</taxon>
        <taxon>Actinopterygii</taxon>
        <taxon>Neopterygii</taxon>
        <taxon>Teleostei</taxon>
        <taxon>Protacanthopterygii</taxon>
        <taxon>Salmoniformes</taxon>
        <taxon>Salmonidae</taxon>
        <taxon>Salmoninae</taxon>
        <taxon>Salmo</taxon>
    </lineage>
</organism>
<reference evidence="4" key="2">
    <citation type="submission" date="2025-09" db="UniProtKB">
        <authorList>
            <consortium name="Ensembl"/>
        </authorList>
    </citation>
    <scope>IDENTIFICATION</scope>
</reference>
<evidence type="ECO:0000256" key="1">
    <source>
        <dbReference type="PROSITE-ProRule" id="PRU00047"/>
    </source>
</evidence>
<reference evidence="4" key="1">
    <citation type="submission" date="2025-08" db="UniProtKB">
        <authorList>
            <consortium name="Ensembl"/>
        </authorList>
    </citation>
    <scope>IDENTIFICATION</scope>
</reference>
<feature type="region of interest" description="Disordered" evidence="2">
    <location>
        <begin position="47"/>
        <end position="68"/>
    </location>
</feature>
<protein>
    <recommendedName>
        <fullName evidence="3">CCHC-type domain-containing protein</fullName>
    </recommendedName>
</protein>
<feature type="domain" description="CCHC-type" evidence="3">
    <location>
        <begin position="270"/>
        <end position="283"/>
    </location>
</feature>
<dbReference type="GO" id="GO:0008270">
    <property type="term" value="F:zinc ion binding"/>
    <property type="evidence" value="ECO:0007669"/>
    <property type="project" value="UniProtKB-KW"/>
</dbReference>